<keyword evidence="8" id="KW-1185">Reference proteome</keyword>
<comment type="similarity">
    <text evidence="5">Belongs to the MT-A70-like family.</text>
</comment>
<proteinExistence type="inferred from homology"/>
<gene>
    <name evidence="7" type="ORF">C0Q70_01567</name>
</gene>
<keyword evidence="2" id="KW-0539">Nucleus</keyword>
<dbReference type="PANTHER" id="PTHR13107:SF0">
    <property type="entry name" value="N6-ADENOSINE-METHYLTRANSFERASE NON-CATALYTIC SUBUNIT"/>
    <property type="match status" value="1"/>
</dbReference>
<evidence type="ECO:0000256" key="1">
    <source>
        <dbReference type="ARBA" id="ARBA00004123"/>
    </source>
</evidence>
<dbReference type="PROSITE" id="PS51592">
    <property type="entry name" value="SAM_MTA70L_2"/>
    <property type="match status" value="1"/>
</dbReference>
<feature type="region of interest" description="Disordered" evidence="6">
    <location>
        <begin position="385"/>
        <end position="445"/>
    </location>
</feature>
<accession>A0A2T7PZU7</accession>
<organism evidence="7 8">
    <name type="scientific">Pomacea canaliculata</name>
    <name type="common">Golden apple snail</name>
    <dbReference type="NCBI Taxonomy" id="400727"/>
    <lineage>
        <taxon>Eukaryota</taxon>
        <taxon>Metazoa</taxon>
        <taxon>Spiralia</taxon>
        <taxon>Lophotrochozoa</taxon>
        <taxon>Mollusca</taxon>
        <taxon>Gastropoda</taxon>
        <taxon>Caenogastropoda</taxon>
        <taxon>Architaenioglossa</taxon>
        <taxon>Ampullarioidea</taxon>
        <taxon>Ampullariidae</taxon>
        <taxon>Pomacea</taxon>
    </lineage>
</organism>
<dbReference type="InterPro" id="IPR007757">
    <property type="entry name" value="MT-A70-like"/>
</dbReference>
<dbReference type="PANTHER" id="PTHR13107">
    <property type="entry name" value="N6-ADENOSINE-METHYLTRANSFERASE NON-CATALYTIC SUBUNIT"/>
    <property type="match status" value="1"/>
</dbReference>
<protein>
    <recommendedName>
        <fullName evidence="4">N(6)-adenosine-methyltransferase non-catalytic subunit METTL14</fullName>
    </recommendedName>
    <alternativeName>
        <fullName evidence="3">Methyltransferase-like protein 14</fullName>
    </alternativeName>
</protein>
<dbReference type="GO" id="GO:0003729">
    <property type="term" value="F:mRNA binding"/>
    <property type="evidence" value="ECO:0007669"/>
    <property type="project" value="TreeGrafter"/>
</dbReference>
<name>A0A2T7PZU7_POMCA</name>
<dbReference type="PROSITE" id="PS51143">
    <property type="entry name" value="MT_A70"/>
    <property type="match status" value="1"/>
</dbReference>
<evidence type="ECO:0000256" key="4">
    <source>
        <dbReference type="ARBA" id="ARBA00049757"/>
    </source>
</evidence>
<evidence type="ECO:0000256" key="2">
    <source>
        <dbReference type="ARBA" id="ARBA00023242"/>
    </source>
</evidence>
<reference evidence="7 8" key="1">
    <citation type="submission" date="2018-04" db="EMBL/GenBank/DDBJ databases">
        <title>The genome of golden apple snail Pomacea canaliculata provides insight into stress tolerance and invasive adaptation.</title>
        <authorList>
            <person name="Liu C."/>
            <person name="Liu B."/>
            <person name="Ren Y."/>
            <person name="Zhang Y."/>
            <person name="Wang H."/>
            <person name="Li S."/>
            <person name="Jiang F."/>
            <person name="Yin L."/>
            <person name="Zhang G."/>
            <person name="Qian W."/>
            <person name="Fan W."/>
        </authorList>
    </citation>
    <scope>NUCLEOTIDE SEQUENCE [LARGE SCALE GENOMIC DNA]</scope>
    <source>
        <strain evidence="7">SZHN2017</strain>
        <tissue evidence="7">Muscle</tissue>
    </source>
</reference>
<feature type="region of interest" description="Disordered" evidence="6">
    <location>
        <begin position="27"/>
        <end position="92"/>
    </location>
</feature>
<sequence length="445" mass="49966">MGDILKSLKEKSLTRKRLLAQALGVESPSALKTVLKSGTEGSKDVASSGTSGEDCSPTRKARQSKANDVEQAGNEEKDKSNEEEENDFGKEEVYTDSSTFLKGTQSANPHNDYCQHFVDSGERPQNFIRDGGLANRFEEYPKQRELIRLKDELITSTNAPPMYLTCDLETFDLRDLHGKFDVILMEPPLEEYQRTQGAVFDKYWNWDEIESLDIPAVAAQRSFLWIWCGNAEGLERGRQCLKRWGFRRCEDICWIKTNIKSRQHKNLEPNAIFQRTKEHCLMGIKGTVKRSTDGDFIHANVDIDLIIEEEPEFGSKDKPVEIFHIIEHFCLGRRRLHLFGRDSTIRPGWLTLGPGLTSSNFDPDVYASYFASPEGMVTGCTEEIERLRPKSPTPKNKSGGVGGDREGRGRGRSRGGGPRGGSRGGHMPGAMAPIRYGQGRGFGKR</sequence>
<dbReference type="EMBL" id="PZQS01000001">
    <property type="protein sequence ID" value="PVD38942.1"/>
    <property type="molecule type" value="Genomic_DNA"/>
</dbReference>
<dbReference type="AlphaFoldDB" id="A0A2T7PZU7"/>
<dbReference type="InterPro" id="IPR029063">
    <property type="entry name" value="SAM-dependent_MTases_sf"/>
</dbReference>
<evidence type="ECO:0000256" key="6">
    <source>
        <dbReference type="SAM" id="MobiDB-lite"/>
    </source>
</evidence>
<feature type="compositionally biased region" description="Gly residues" evidence="6">
    <location>
        <begin position="414"/>
        <end position="427"/>
    </location>
</feature>
<comment type="subcellular location">
    <subcellularLocation>
        <location evidence="1">Nucleus</location>
    </subcellularLocation>
</comment>
<comment type="caution">
    <text evidence="7">The sequence shown here is derived from an EMBL/GenBank/DDBJ whole genome shotgun (WGS) entry which is preliminary data.</text>
</comment>
<evidence type="ECO:0000313" key="8">
    <source>
        <dbReference type="Proteomes" id="UP000245119"/>
    </source>
</evidence>
<dbReference type="STRING" id="400727.A0A2T7PZU7"/>
<dbReference type="Pfam" id="PF05063">
    <property type="entry name" value="MT-A70"/>
    <property type="match status" value="1"/>
</dbReference>
<dbReference type="InterPro" id="IPR045123">
    <property type="entry name" value="METTL14-like"/>
</dbReference>
<evidence type="ECO:0000313" key="7">
    <source>
        <dbReference type="EMBL" id="PVD38942.1"/>
    </source>
</evidence>
<dbReference type="Proteomes" id="UP000245119">
    <property type="component" value="Linkage Group LG1"/>
</dbReference>
<dbReference type="SUPFAM" id="SSF53335">
    <property type="entry name" value="S-adenosyl-L-methionine-dependent methyltransferases"/>
    <property type="match status" value="1"/>
</dbReference>
<evidence type="ECO:0000256" key="3">
    <source>
        <dbReference type="ARBA" id="ARBA00032942"/>
    </source>
</evidence>
<dbReference type="OrthoDB" id="14833at2759"/>
<evidence type="ECO:0000256" key="5">
    <source>
        <dbReference type="PROSITE-ProRule" id="PRU00489"/>
    </source>
</evidence>
<dbReference type="GO" id="GO:0036396">
    <property type="term" value="C:RNA N6-methyladenosine methyltransferase complex"/>
    <property type="evidence" value="ECO:0007669"/>
    <property type="project" value="TreeGrafter"/>
</dbReference>
<dbReference type="OMA" id="FNSELYQ"/>
<dbReference type="GO" id="GO:0005634">
    <property type="term" value="C:nucleus"/>
    <property type="evidence" value="ECO:0007669"/>
    <property type="project" value="UniProtKB-SubCell"/>
</dbReference>